<evidence type="ECO:0000313" key="2">
    <source>
        <dbReference type="Proteomes" id="UP001242045"/>
    </source>
</evidence>
<comment type="caution">
    <text evidence="1">The sequence shown here is derived from an EMBL/GenBank/DDBJ whole genome shotgun (WGS) entry which is preliminary data.</text>
</comment>
<proteinExistence type="predicted"/>
<dbReference type="RefSeq" id="WP_307686655.1">
    <property type="nucleotide sequence ID" value="NZ_JAUSRD010000017.1"/>
</dbReference>
<dbReference type="Proteomes" id="UP001242045">
    <property type="component" value="Unassembled WGS sequence"/>
</dbReference>
<dbReference type="EMBL" id="JAUSRD010000017">
    <property type="protein sequence ID" value="MDP9896289.1"/>
    <property type="molecule type" value="Genomic_DNA"/>
</dbReference>
<name>A0AAW8D0I7_9BURK</name>
<accession>A0AAW8D0I7</accession>
<sequence>MNKPFLHLAQLRQHASRLRREAAQIQHAIIERLLAEGPISAEEMRMCASAARFAASAHAFYLHELERCNSEILATVERMAAPRAARRDTDRRLVRLTRAGN</sequence>
<evidence type="ECO:0000313" key="1">
    <source>
        <dbReference type="EMBL" id="MDP9896289.1"/>
    </source>
</evidence>
<reference evidence="1" key="1">
    <citation type="submission" date="2023-07" db="EMBL/GenBank/DDBJ databases">
        <title>Sorghum-associated microbial communities from plants grown in Nebraska, USA.</title>
        <authorList>
            <person name="Schachtman D."/>
        </authorList>
    </citation>
    <scope>NUCLEOTIDE SEQUENCE</scope>
    <source>
        <strain evidence="1">DS3754</strain>
    </source>
</reference>
<organism evidence="1 2">
    <name type="scientific">Variovorax boronicumulans</name>
    <dbReference type="NCBI Taxonomy" id="436515"/>
    <lineage>
        <taxon>Bacteria</taxon>
        <taxon>Pseudomonadati</taxon>
        <taxon>Pseudomonadota</taxon>
        <taxon>Betaproteobacteria</taxon>
        <taxon>Burkholderiales</taxon>
        <taxon>Comamonadaceae</taxon>
        <taxon>Variovorax</taxon>
    </lineage>
</organism>
<dbReference type="AlphaFoldDB" id="A0AAW8D0I7"/>
<protein>
    <submittedName>
        <fullName evidence="1">Uncharacterized protein</fullName>
    </submittedName>
</protein>
<gene>
    <name evidence="1" type="ORF">J2W31_005424</name>
</gene>